<feature type="coiled-coil region" evidence="3">
    <location>
        <begin position="99"/>
        <end position="150"/>
    </location>
</feature>
<dbReference type="Gene3D" id="1.20.5.170">
    <property type="match status" value="1"/>
</dbReference>
<dbReference type="Proteomes" id="UP001055439">
    <property type="component" value="Chromosome 4"/>
</dbReference>
<feature type="compositionally biased region" description="Acidic residues" evidence="4">
    <location>
        <begin position="64"/>
        <end position="78"/>
    </location>
</feature>
<reference evidence="6" key="1">
    <citation type="submission" date="2022-05" db="EMBL/GenBank/DDBJ databases">
        <title>The Musa troglodytarum L. genome provides insights into the mechanism of non-climacteric behaviour and enrichment of carotenoids.</title>
        <authorList>
            <person name="Wang J."/>
        </authorList>
    </citation>
    <scope>NUCLEOTIDE SEQUENCE</scope>
    <source>
        <tissue evidence="6">Leaf</tissue>
    </source>
</reference>
<dbReference type="InterPro" id="IPR046347">
    <property type="entry name" value="bZIP_sf"/>
</dbReference>
<dbReference type="OrthoDB" id="1918304at2759"/>
<accession>A0A9E7FQ94</accession>
<dbReference type="EMBL" id="CP097506">
    <property type="protein sequence ID" value="URD99086.1"/>
    <property type="molecule type" value="Genomic_DNA"/>
</dbReference>
<dbReference type="InterPro" id="IPR004827">
    <property type="entry name" value="bZIP"/>
</dbReference>
<dbReference type="SMART" id="SM00338">
    <property type="entry name" value="BRLZ"/>
    <property type="match status" value="1"/>
</dbReference>
<organism evidence="6 7">
    <name type="scientific">Musa troglodytarum</name>
    <name type="common">fe'i banana</name>
    <dbReference type="NCBI Taxonomy" id="320322"/>
    <lineage>
        <taxon>Eukaryota</taxon>
        <taxon>Viridiplantae</taxon>
        <taxon>Streptophyta</taxon>
        <taxon>Embryophyta</taxon>
        <taxon>Tracheophyta</taxon>
        <taxon>Spermatophyta</taxon>
        <taxon>Magnoliopsida</taxon>
        <taxon>Liliopsida</taxon>
        <taxon>Zingiberales</taxon>
        <taxon>Musaceae</taxon>
        <taxon>Musa</taxon>
    </lineage>
</organism>
<evidence type="ECO:0000256" key="2">
    <source>
        <dbReference type="ARBA" id="ARBA00023163"/>
    </source>
</evidence>
<proteinExistence type="predicted"/>
<dbReference type="Pfam" id="PF07716">
    <property type="entry name" value="bZIP_2"/>
    <property type="match status" value="1"/>
</dbReference>
<evidence type="ECO:0000256" key="1">
    <source>
        <dbReference type="ARBA" id="ARBA00023015"/>
    </source>
</evidence>
<name>A0A9E7FQ94_9LILI</name>
<evidence type="ECO:0000259" key="5">
    <source>
        <dbReference type="PROSITE" id="PS50217"/>
    </source>
</evidence>
<feature type="region of interest" description="Disordered" evidence="4">
    <location>
        <begin position="62"/>
        <end position="97"/>
    </location>
</feature>
<dbReference type="PANTHER" id="PTHR23334">
    <property type="entry name" value="CCAAT/ENHANCER BINDING PROTEIN"/>
    <property type="match status" value="1"/>
</dbReference>
<dbReference type="GO" id="GO:0000978">
    <property type="term" value="F:RNA polymerase II cis-regulatory region sequence-specific DNA binding"/>
    <property type="evidence" value="ECO:0007669"/>
    <property type="project" value="TreeGrafter"/>
</dbReference>
<dbReference type="PROSITE" id="PS50217">
    <property type="entry name" value="BZIP"/>
    <property type="match status" value="1"/>
</dbReference>
<dbReference type="PANTHER" id="PTHR23334:SF20">
    <property type="entry name" value="BASIC LEUCINE ZIPPER 24"/>
    <property type="match status" value="1"/>
</dbReference>
<sequence length="198" mass="21869">MDDGEVDLSSHLLLPNPELTQSFDEFLRRTTTCTHTHACNPPGPAAAAHSHTCYHTHTQVFAAGEEEEEEEEEGPGDEEPSKSRRRRPLGNREAVRKYREKKKAHAAFLEEEVKKLRLLNRQLLRRLQGQAALEAEAVRLRDLLADLRVKIDAELGGGGGFPLLRKRGPAGVQCDSNGQCVEVIDPNGEIAEACANST</sequence>
<keyword evidence="3" id="KW-0175">Coiled coil</keyword>
<evidence type="ECO:0000313" key="7">
    <source>
        <dbReference type="Proteomes" id="UP001055439"/>
    </source>
</evidence>
<dbReference type="InterPro" id="IPR031106">
    <property type="entry name" value="C/EBP"/>
</dbReference>
<dbReference type="SUPFAM" id="SSF57959">
    <property type="entry name" value="Leucine zipper domain"/>
    <property type="match status" value="1"/>
</dbReference>
<dbReference type="CDD" id="cd14686">
    <property type="entry name" value="bZIP"/>
    <property type="match status" value="1"/>
</dbReference>
<dbReference type="GO" id="GO:0000981">
    <property type="term" value="F:DNA-binding transcription factor activity, RNA polymerase II-specific"/>
    <property type="evidence" value="ECO:0007669"/>
    <property type="project" value="TreeGrafter"/>
</dbReference>
<dbReference type="AlphaFoldDB" id="A0A9E7FQ94"/>
<feature type="domain" description="BZIP" evidence="5">
    <location>
        <begin position="81"/>
        <end position="128"/>
    </location>
</feature>
<dbReference type="GO" id="GO:0006351">
    <property type="term" value="P:DNA-templated transcription"/>
    <property type="evidence" value="ECO:0007669"/>
    <property type="project" value="InterPro"/>
</dbReference>
<evidence type="ECO:0000313" key="6">
    <source>
        <dbReference type="EMBL" id="URD99086.1"/>
    </source>
</evidence>
<evidence type="ECO:0000256" key="3">
    <source>
        <dbReference type="SAM" id="Coils"/>
    </source>
</evidence>
<keyword evidence="7" id="KW-1185">Reference proteome</keyword>
<protein>
    <submittedName>
        <fullName evidence="6">BZIP transcription factor</fullName>
    </submittedName>
</protein>
<keyword evidence="2" id="KW-0804">Transcription</keyword>
<evidence type="ECO:0000256" key="4">
    <source>
        <dbReference type="SAM" id="MobiDB-lite"/>
    </source>
</evidence>
<gene>
    <name evidence="6" type="ORF">MUK42_32514</name>
</gene>
<keyword evidence="1" id="KW-0805">Transcription regulation</keyword>